<dbReference type="PANTHER" id="PTHR43797:SF2">
    <property type="entry name" value="HOMOCYSTEINE_CYSTEINE SYNTHASE"/>
    <property type="match status" value="1"/>
</dbReference>
<dbReference type="NCBIfam" id="NF004609">
    <property type="entry name" value="PRK05939.1"/>
    <property type="match status" value="1"/>
</dbReference>
<keyword evidence="4 5" id="KW-0663">Pyridoxal phosphate</keyword>
<sequence length="415" mass="44323">MTTPPRQHGLTTTLLHSDRRFGVEHGAMHKPVHPSVAFGYEDARDLAAAFQGTKAGYTYGRSGSPTSAALEAKITALEQGTGTVCFATGMAAIGHTLLSLLRAGDHMVASRFLFGNTTSLFGTLALQGIAIDEADVTDVANVEAALRPTTRVVFLETVANPRTQVADLARIGALCAERGILYIVDNTMTSPVLFNPKQVGAGLVMNSLTKYIGGHGNALGGAITDTGLFDWTRFPHIHEAYRSAKPAMWGLTQIRKKGLRDMGGTMAPESAHHIAVGAETLALRMERICANALRLAGWLEQQPQVAHVDYPGLASHPQHARAAQLFGGRYGGLLAFELAEGIDCFDFLNRLQLVVSSTHLGDNRTLGIAVAHTIYFEMGREKRAAQGIAESLIRISVGIEDADDLLADFAQALAA</sequence>
<feature type="modified residue" description="N6-(pyridoxal phosphate)lysine" evidence="5">
    <location>
        <position position="210"/>
    </location>
</feature>
<evidence type="ECO:0000256" key="4">
    <source>
        <dbReference type="ARBA" id="ARBA00022898"/>
    </source>
</evidence>
<dbReference type="FunFam" id="3.40.640.10:FF:000046">
    <property type="entry name" value="Cystathionine gamma-lyase"/>
    <property type="match status" value="1"/>
</dbReference>
<dbReference type="SUPFAM" id="SSF53383">
    <property type="entry name" value="PLP-dependent transferases"/>
    <property type="match status" value="1"/>
</dbReference>
<dbReference type="Gene3D" id="3.40.640.10">
    <property type="entry name" value="Type I PLP-dependent aspartate aminotransferase-like (Major domain)"/>
    <property type="match status" value="1"/>
</dbReference>
<dbReference type="PIRSF" id="PIRSF001434">
    <property type="entry name" value="CGS"/>
    <property type="match status" value="1"/>
</dbReference>
<dbReference type="InterPro" id="IPR000277">
    <property type="entry name" value="Cys/Met-Metab_PyrdxlP-dep_enz"/>
</dbReference>
<gene>
    <name evidence="7" type="ORF">MMF98_15660</name>
</gene>
<dbReference type="GO" id="GO:0006535">
    <property type="term" value="P:cysteine biosynthetic process from serine"/>
    <property type="evidence" value="ECO:0007669"/>
    <property type="project" value="TreeGrafter"/>
</dbReference>
<dbReference type="EMBL" id="JALGBI010000002">
    <property type="protein sequence ID" value="MCJ0764654.1"/>
    <property type="molecule type" value="Genomic_DNA"/>
</dbReference>
<name>A0A9X1VYT2_9BURK</name>
<dbReference type="GO" id="GO:0071269">
    <property type="term" value="P:L-homocysteine biosynthetic process"/>
    <property type="evidence" value="ECO:0007669"/>
    <property type="project" value="TreeGrafter"/>
</dbReference>
<evidence type="ECO:0000256" key="3">
    <source>
        <dbReference type="ARBA" id="ARBA00022679"/>
    </source>
</evidence>
<dbReference type="Pfam" id="PF01053">
    <property type="entry name" value="Cys_Met_Meta_PP"/>
    <property type="match status" value="1"/>
</dbReference>
<dbReference type="InterPro" id="IPR015424">
    <property type="entry name" value="PyrdxlP-dep_Trfase"/>
</dbReference>
<organism evidence="7 8">
    <name type="scientific">Variovorax terrae</name>
    <dbReference type="NCBI Taxonomy" id="2923278"/>
    <lineage>
        <taxon>Bacteria</taxon>
        <taxon>Pseudomonadati</taxon>
        <taxon>Pseudomonadota</taxon>
        <taxon>Betaproteobacteria</taxon>
        <taxon>Burkholderiales</taxon>
        <taxon>Comamonadaceae</taxon>
        <taxon>Variovorax</taxon>
    </lineage>
</organism>
<dbReference type="InterPro" id="IPR015421">
    <property type="entry name" value="PyrdxlP-dep_Trfase_major"/>
</dbReference>
<evidence type="ECO:0000256" key="1">
    <source>
        <dbReference type="ARBA" id="ARBA00001933"/>
    </source>
</evidence>
<dbReference type="InterPro" id="IPR006235">
    <property type="entry name" value="OAc-hSer/O-AcSer_sulfhydrylase"/>
</dbReference>
<dbReference type="GO" id="GO:0019346">
    <property type="term" value="P:transsulfuration"/>
    <property type="evidence" value="ECO:0007669"/>
    <property type="project" value="InterPro"/>
</dbReference>
<dbReference type="GO" id="GO:0030170">
    <property type="term" value="F:pyridoxal phosphate binding"/>
    <property type="evidence" value="ECO:0007669"/>
    <property type="project" value="InterPro"/>
</dbReference>
<dbReference type="GO" id="GO:0004124">
    <property type="term" value="F:cysteine synthase activity"/>
    <property type="evidence" value="ECO:0007669"/>
    <property type="project" value="TreeGrafter"/>
</dbReference>
<reference evidence="7" key="1">
    <citation type="submission" date="2022-03" db="EMBL/GenBank/DDBJ databases">
        <authorList>
            <person name="Woo C.Y."/>
        </authorList>
    </citation>
    <scope>NUCLEOTIDE SEQUENCE</scope>
    <source>
        <strain evidence="7">CYS-02</strain>
    </source>
</reference>
<dbReference type="AlphaFoldDB" id="A0A9X1VYT2"/>
<accession>A0A9X1VYT2</accession>
<dbReference type="PANTHER" id="PTHR43797">
    <property type="entry name" value="HOMOCYSTEINE/CYSTEINE SYNTHASE"/>
    <property type="match status" value="1"/>
</dbReference>
<comment type="cofactor">
    <cofactor evidence="1 6">
        <name>pyridoxal 5'-phosphate</name>
        <dbReference type="ChEBI" id="CHEBI:597326"/>
    </cofactor>
</comment>
<dbReference type="GO" id="GO:0003961">
    <property type="term" value="F:O-acetylhomoserine aminocarboxypropyltransferase activity"/>
    <property type="evidence" value="ECO:0007669"/>
    <property type="project" value="TreeGrafter"/>
</dbReference>
<evidence type="ECO:0000313" key="8">
    <source>
        <dbReference type="Proteomes" id="UP001139447"/>
    </source>
</evidence>
<keyword evidence="8" id="KW-1185">Reference proteome</keyword>
<proteinExistence type="inferred from homology"/>
<dbReference type="RefSeq" id="WP_243307551.1">
    <property type="nucleotide sequence ID" value="NZ_JALGBI010000002.1"/>
</dbReference>
<dbReference type="Gene3D" id="3.90.1150.10">
    <property type="entry name" value="Aspartate Aminotransferase, domain 1"/>
    <property type="match status" value="1"/>
</dbReference>
<dbReference type="GO" id="GO:0005737">
    <property type="term" value="C:cytoplasm"/>
    <property type="evidence" value="ECO:0007669"/>
    <property type="project" value="TreeGrafter"/>
</dbReference>
<dbReference type="Proteomes" id="UP001139447">
    <property type="component" value="Unassembled WGS sequence"/>
</dbReference>
<comment type="caution">
    <text evidence="7">The sequence shown here is derived from an EMBL/GenBank/DDBJ whole genome shotgun (WGS) entry which is preliminary data.</text>
</comment>
<evidence type="ECO:0000256" key="6">
    <source>
        <dbReference type="RuleBase" id="RU362118"/>
    </source>
</evidence>
<protein>
    <submittedName>
        <fullName evidence="7">Cystathionine gamma-synthase family protein</fullName>
    </submittedName>
</protein>
<evidence type="ECO:0000256" key="2">
    <source>
        <dbReference type="ARBA" id="ARBA00009077"/>
    </source>
</evidence>
<comment type="similarity">
    <text evidence="2 6">Belongs to the trans-sulfuration enzymes family.</text>
</comment>
<dbReference type="InterPro" id="IPR015422">
    <property type="entry name" value="PyrdxlP-dep_Trfase_small"/>
</dbReference>
<evidence type="ECO:0000313" key="7">
    <source>
        <dbReference type="EMBL" id="MCJ0764654.1"/>
    </source>
</evidence>
<evidence type="ECO:0000256" key="5">
    <source>
        <dbReference type="PIRSR" id="PIRSR001434-2"/>
    </source>
</evidence>
<keyword evidence="3" id="KW-0808">Transferase</keyword>